<comment type="caution">
    <text evidence="1">The sequence shown here is derived from an EMBL/GenBank/DDBJ whole genome shotgun (WGS) entry which is preliminary data.</text>
</comment>
<dbReference type="Proteomes" id="UP000276133">
    <property type="component" value="Unassembled WGS sequence"/>
</dbReference>
<keyword evidence="2" id="KW-1185">Reference proteome</keyword>
<evidence type="ECO:0000313" key="2">
    <source>
        <dbReference type="Proteomes" id="UP000276133"/>
    </source>
</evidence>
<sequence length="88" mass="10233">MTLGINARVPQHGITNNSLNLSKIILKLKTKDTENQKKHQIRNLHDRSEIYTKLDTLYSKTNLFKNSENPIRRQGRNLHAYVHNPSVN</sequence>
<evidence type="ECO:0000313" key="1">
    <source>
        <dbReference type="EMBL" id="RNA31316.1"/>
    </source>
</evidence>
<name>A0A3M7S692_BRAPC</name>
<dbReference type="EMBL" id="REGN01001955">
    <property type="protein sequence ID" value="RNA31316.1"/>
    <property type="molecule type" value="Genomic_DNA"/>
</dbReference>
<dbReference type="AlphaFoldDB" id="A0A3M7S692"/>
<accession>A0A3M7S692</accession>
<gene>
    <name evidence="1" type="ORF">BpHYR1_017126</name>
</gene>
<proteinExistence type="predicted"/>
<reference evidence="1 2" key="1">
    <citation type="journal article" date="2018" name="Sci. Rep.">
        <title>Genomic signatures of local adaptation to the degree of environmental predictability in rotifers.</title>
        <authorList>
            <person name="Franch-Gras L."/>
            <person name="Hahn C."/>
            <person name="Garcia-Roger E.M."/>
            <person name="Carmona M.J."/>
            <person name="Serra M."/>
            <person name="Gomez A."/>
        </authorList>
    </citation>
    <scope>NUCLEOTIDE SEQUENCE [LARGE SCALE GENOMIC DNA]</scope>
    <source>
        <strain evidence="1">HYR1</strain>
    </source>
</reference>
<protein>
    <submittedName>
        <fullName evidence="1">Uncharacterized protein</fullName>
    </submittedName>
</protein>
<organism evidence="1 2">
    <name type="scientific">Brachionus plicatilis</name>
    <name type="common">Marine rotifer</name>
    <name type="synonym">Brachionus muelleri</name>
    <dbReference type="NCBI Taxonomy" id="10195"/>
    <lineage>
        <taxon>Eukaryota</taxon>
        <taxon>Metazoa</taxon>
        <taxon>Spiralia</taxon>
        <taxon>Gnathifera</taxon>
        <taxon>Rotifera</taxon>
        <taxon>Eurotatoria</taxon>
        <taxon>Monogononta</taxon>
        <taxon>Pseudotrocha</taxon>
        <taxon>Ploima</taxon>
        <taxon>Brachionidae</taxon>
        <taxon>Brachionus</taxon>
    </lineage>
</organism>